<dbReference type="EMBL" id="JBHSGT010000063">
    <property type="protein sequence ID" value="MFC4711073.1"/>
    <property type="molecule type" value="Genomic_DNA"/>
</dbReference>
<dbReference type="RefSeq" id="WP_379967264.1">
    <property type="nucleotide sequence ID" value="NZ_JBHSGT010000063.1"/>
</dbReference>
<keyword evidence="3" id="KW-1185">Reference proteome</keyword>
<dbReference type="CDD" id="cd00093">
    <property type="entry name" value="HTH_XRE"/>
    <property type="match status" value="1"/>
</dbReference>
<protein>
    <submittedName>
        <fullName evidence="2">Helix-turn-helix domain-containing protein</fullName>
    </submittedName>
</protein>
<dbReference type="SMART" id="SM00530">
    <property type="entry name" value="HTH_XRE"/>
    <property type="match status" value="1"/>
</dbReference>
<dbReference type="PROSITE" id="PS50943">
    <property type="entry name" value="HTH_CROC1"/>
    <property type="match status" value="1"/>
</dbReference>
<dbReference type="InterPro" id="IPR010982">
    <property type="entry name" value="Lambda_DNA-bd_dom_sf"/>
</dbReference>
<gene>
    <name evidence="2" type="ORF">ACFO3L_10710</name>
</gene>
<evidence type="ECO:0000313" key="2">
    <source>
        <dbReference type="EMBL" id="MFC4711073.1"/>
    </source>
</evidence>
<sequence length="305" mass="35871">MKLVLGRKIREAREKQKLTREMICEDESKITVRQLVRIESGESIPTLTKLIFIANKLNLSLNHFIDESHIKLPKEYIILKNKIIKQTIYKDPTRAEKINLLFDQIYEKFYDYIGESEQVVIDVLRATTDILVFENIQFESGLLKEYLQQSLIKQELVEIDFLLIYLYLLYTSGKNTFYKMTNLTNEVLKKIISNSNYSNDSNAYLAIRVHIFALHFLSELKDYETYKQLLDISKTISEENQEFQKKPILQMMEAKYLLFHLRDIEKAKEMYGVAAKTAMLLGDGIAHDQILLEMEKDLNIFETNQ</sequence>
<proteinExistence type="predicted"/>
<name>A0ABV9M8V7_9ENTE</name>
<comment type="caution">
    <text evidence="2">The sequence shown here is derived from an EMBL/GenBank/DDBJ whole genome shotgun (WGS) entry which is preliminary data.</text>
</comment>
<evidence type="ECO:0000313" key="3">
    <source>
        <dbReference type="Proteomes" id="UP001596026"/>
    </source>
</evidence>
<evidence type="ECO:0000259" key="1">
    <source>
        <dbReference type="PROSITE" id="PS50943"/>
    </source>
</evidence>
<dbReference type="Proteomes" id="UP001596026">
    <property type="component" value="Unassembled WGS sequence"/>
</dbReference>
<reference evidence="3" key="1">
    <citation type="journal article" date="2019" name="Int. J. Syst. Evol. Microbiol.">
        <title>The Global Catalogue of Microorganisms (GCM) 10K type strain sequencing project: providing services to taxonomists for standard genome sequencing and annotation.</title>
        <authorList>
            <consortium name="The Broad Institute Genomics Platform"/>
            <consortium name="The Broad Institute Genome Sequencing Center for Infectious Disease"/>
            <person name="Wu L."/>
            <person name="Ma J."/>
        </authorList>
    </citation>
    <scope>NUCLEOTIDE SEQUENCE [LARGE SCALE GENOMIC DNA]</scope>
    <source>
        <strain evidence="3">CGMCC 1.19061</strain>
    </source>
</reference>
<dbReference type="InterPro" id="IPR011990">
    <property type="entry name" value="TPR-like_helical_dom_sf"/>
</dbReference>
<organism evidence="2 3">
    <name type="scientific">Enterococcus eurekensis</name>
    <dbReference type="NCBI Taxonomy" id="1159753"/>
    <lineage>
        <taxon>Bacteria</taxon>
        <taxon>Bacillati</taxon>
        <taxon>Bacillota</taxon>
        <taxon>Bacilli</taxon>
        <taxon>Lactobacillales</taxon>
        <taxon>Enterococcaceae</taxon>
        <taxon>Enterococcus</taxon>
    </lineage>
</organism>
<feature type="domain" description="HTH cro/C1-type" evidence="1">
    <location>
        <begin position="9"/>
        <end position="64"/>
    </location>
</feature>
<dbReference type="Gene3D" id="1.25.40.10">
    <property type="entry name" value="Tetratricopeptide repeat domain"/>
    <property type="match status" value="1"/>
</dbReference>
<dbReference type="InterPro" id="IPR001387">
    <property type="entry name" value="Cro/C1-type_HTH"/>
</dbReference>
<dbReference type="InterPro" id="IPR040799">
    <property type="entry name" value="ComR_TPR"/>
</dbReference>
<dbReference type="Pfam" id="PF01381">
    <property type="entry name" value="HTH_3"/>
    <property type="match status" value="1"/>
</dbReference>
<dbReference type="Pfam" id="PF18710">
    <property type="entry name" value="ComR_TPR"/>
    <property type="match status" value="1"/>
</dbReference>
<accession>A0ABV9M8V7</accession>
<dbReference type="SUPFAM" id="SSF47413">
    <property type="entry name" value="lambda repressor-like DNA-binding domains"/>
    <property type="match status" value="1"/>
</dbReference>